<keyword evidence="4" id="KW-1185">Reference proteome</keyword>
<reference evidence="3 4" key="1">
    <citation type="submission" date="2020-08" db="EMBL/GenBank/DDBJ databases">
        <title>Genomic Encyclopedia of Type Strains, Phase IV (KMG-IV): sequencing the most valuable type-strain genomes for metagenomic binning, comparative biology and taxonomic classification.</title>
        <authorList>
            <person name="Goeker M."/>
        </authorList>
    </citation>
    <scope>NUCLEOTIDE SEQUENCE [LARGE SCALE GENOMIC DNA]</scope>
    <source>
        <strain evidence="3 4">DSM 25966</strain>
    </source>
</reference>
<evidence type="ECO:0008006" key="5">
    <source>
        <dbReference type="Google" id="ProtNLM"/>
    </source>
</evidence>
<keyword evidence="2" id="KW-1133">Transmembrane helix</keyword>
<sequence>MRLDEFPSARAHRPLYERAPKRRRRWYSLVLRALGIVMLLLIVLTGAAALLIASGPVELNVVRDRVVATVQARLGPGYAVKVAGASIDVDPVLGLVAEIDEVTVRDDSNAVVARIPATRLAIDPLSFLKLRVDIRTVEISNPEISLVRGKNGRIYLGNADTVPRPQAQGATPASDPAQAAADKEFDRTDGGFPNLVTALRILNGALDPVIDAAFERNFERFAVDAGTIQIWDARKLQQRTFPHTDLSLTVDAATRDIKSSFTTSGYAGRWGILAERSVDPATQDRTFSLSFSQLTLADFEPNFGRPESLLTSDIPLYGRATVRLSVDGVVRDAQARFDFGAGTMVSGFGKDTILLDEATVRLHWDVARRVLVVNPSTFFFGDTRAMFTGEIRPLADPSDGRYAYSFESRGPILAARDANAPPIMADRISLSGTADFPAKRIDINEAAISSAAGSVAAAGSLGLDGPTPSLSLAASFTPMSLETLKQMWPPILAGPARKWFMEHVEGGRVAAGRFVAAVPAGVLWTGERVTLPEDYMRLDARLEDVSFTTIGTVPPITNASGNAVVAGSTFGIDLESGQIAAPSGKTVKLTAGAFAVPNTALPQPNAQIELQGEGDIGAMAEIANSEPLRAMDRQKLDPTAQSGNATFNLSIKLPLKPGLLPSDVDWRVSLQTQGFASAVPIEGKTIKNGDFALNVDAREITIKGKASINGVPASIDLVQPLGEGEADGEGGRRQVRLVLDADARKRLGIGLDNVLGGTVGAIVNELSDGRKGQHYELDLKQARLVLQAVGWSKGVGVPAKLSFDMLPVDDGYLIDNMVATGDGFGLKGKAKLDSKFGLVSANLERLALRKGDQISVDLQRKGNGYAIVARGSSFDARGLITAYKSRGGGSDDGGADLSVNAKVDKLIGFDQTTLSGASIAIIASDGVVQKMTLDGDLPRGPVSLSYIDKGSSANLDLESTDAGGLLGFVDLYGRMNGGRLTLSGSRSGASGPFSGMFDVTNFSIVGEDSMKKLVSASTGTGADATPTGIDPSNVPFGRMRLDYTKRGSLIVIEDAVLRGASVGATMNGTLDLARQRVSLVGTYLPAYAFNNLFGRVPLLGLALGGGSQGGLFGVTFKIDGPMNAPNLTVNPLSMITPGIFRKIFEFPVD</sequence>
<dbReference type="RefSeq" id="WP_183397449.1">
    <property type="nucleotide sequence ID" value="NZ_JACIDS010000001.1"/>
</dbReference>
<proteinExistence type="predicted"/>
<dbReference type="EMBL" id="JACIDS010000001">
    <property type="protein sequence ID" value="MBB3929834.1"/>
    <property type="molecule type" value="Genomic_DNA"/>
</dbReference>
<dbReference type="AlphaFoldDB" id="A0A840AKX5"/>
<name>A0A840AKX5_9HYPH</name>
<evidence type="ECO:0000256" key="1">
    <source>
        <dbReference type="SAM" id="MobiDB-lite"/>
    </source>
</evidence>
<organism evidence="3 4">
    <name type="scientific">Kaistia hirudinis</name>
    <dbReference type="NCBI Taxonomy" id="1293440"/>
    <lineage>
        <taxon>Bacteria</taxon>
        <taxon>Pseudomonadati</taxon>
        <taxon>Pseudomonadota</taxon>
        <taxon>Alphaproteobacteria</taxon>
        <taxon>Hyphomicrobiales</taxon>
        <taxon>Kaistiaceae</taxon>
        <taxon>Kaistia</taxon>
    </lineage>
</organism>
<dbReference type="Proteomes" id="UP000553963">
    <property type="component" value="Unassembled WGS sequence"/>
</dbReference>
<feature type="compositionally biased region" description="Low complexity" evidence="1">
    <location>
        <begin position="170"/>
        <end position="180"/>
    </location>
</feature>
<evidence type="ECO:0000313" key="4">
    <source>
        <dbReference type="Proteomes" id="UP000553963"/>
    </source>
</evidence>
<evidence type="ECO:0000256" key="2">
    <source>
        <dbReference type="SAM" id="Phobius"/>
    </source>
</evidence>
<evidence type="ECO:0000313" key="3">
    <source>
        <dbReference type="EMBL" id="MBB3929834.1"/>
    </source>
</evidence>
<feature type="region of interest" description="Disordered" evidence="1">
    <location>
        <begin position="160"/>
        <end position="186"/>
    </location>
</feature>
<protein>
    <recommendedName>
        <fullName evidence="5">DUF3971 domain-containing protein</fullName>
    </recommendedName>
</protein>
<accession>A0A840AKX5</accession>
<feature type="transmembrane region" description="Helical" evidence="2">
    <location>
        <begin position="29"/>
        <end position="53"/>
    </location>
</feature>
<keyword evidence="2" id="KW-0812">Transmembrane</keyword>
<gene>
    <name evidence="3" type="ORF">GGR25_000853</name>
</gene>
<comment type="caution">
    <text evidence="3">The sequence shown here is derived from an EMBL/GenBank/DDBJ whole genome shotgun (WGS) entry which is preliminary data.</text>
</comment>
<keyword evidence="2" id="KW-0472">Membrane</keyword>